<dbReference type="InterPro" id="IPR036388">
    <property type="entry name" value="WH-like_DNA-bd_sf"/>
</dbReference>
<keyword evidence="2" id="KW-0238">DNA-binding</keyword>
<protein>
    <submittedName>
        <fullName evidence="5">MarR family transcriptional regulator</fullName>
    </submittedName>
</protein>
<dbReference type="PANTHER" id="PTHR33164:SF43">
    <property type="entry name" value="HTH-TYPE TRANSCRIPTIONAL REPRESSOR YETL"/>
    <property type="match status" value="1"/>
</dbReference>
<dbReference type="GO" id="GO:0006950">
    <property type="term" value="P:response to stress"/>
    <property type="evidence" value="ECO:0007669"/>
    <property type="project" value="TreeGrafter"/>
</dbReference>
<comment type="caution">
    <text evidence="5">The sequence shown here is derived from an EMBL/GenBank/DDBJ whole genome shotgun (WGS) entry which is preliminary data.</text>
</comment>
<keyword evidence="3" id="KW-0804">Transcription</keyword>
<keyword evidence="1" id="KW-0805">Transcription regulation</keyword>
<keyword evidence="6" id="KW-1185">Reference proteome</keyword>
<sequence length="158" mass="18073">MQWDIMTFKTSFWDVLRQIMGSGDRMFQSVYERYGLTGVQLRLLMDIGHAREGVLSVGALSESTCMAGANVSAMCKKMERAGWVTRTRDTQDERVVNISLTDHATDVLGQINDEMCRRFDPVGAQMSEQDMEDIVRGLNRLNEMVKLMSQQFTYTKQK</sequence>
<dbReference type="InterPro" id="IPR039422">
    <property type="entry name" value="MarR/SlyA-like"/>
</dbReference>
<dbReference type="SMART" id="SM00347">
    <property type="entry name" value="HTH_MARR"/>
    <property type="match status" value="1"/>
</dbReference>
<organism evidence="5 6">
    <name type="scientific">Ligaoa zhengdingensis</name>
    <dbReference type="NCBI Taxonomy" id="2763658"/>
    <lineage>
        <taxon>Bacteria</taxon>
        <taxon>Bacillati</taxon>
        <taxon>Bacillota</taxon>
        <taxon>Clostridia</taxon>
        <taxon>Eubacteriales</taxon>
        <taxon>Oscillospiraceae</taxon>
        <taxon>Ligaoa</taxon>
    </lineage>
</organism>
<dbReference type="EMBL" id="JACRST010000002">
    <property type="protein sequence ID" value="MBC8545883.1"/>
    <property type="molecule type" value="Genomic_DNA"/>
</dbReference>
<dbReference type="InterPro" id="IPR036390">
    <property type="entry name" value="WH_DNA-bd_sf"/>
</dbReference>
<name>A0A926I3U7_9FIRM</name>
<dbReference type="Gene3D" id="1.10.10.10">
    <property type="entry name" value="Winged helix-like DNA-binding domain superfamily/Winged helix DNA-binding domain"/>
    <property type="match status" value="1"/>
</dbReference>
<dbReference type="InterPro" id="IPR000835">
    <property type="entry name" value="HTH_MarR-typ"/>
</dbReference>
<accession>A0A926I3U7</accession>
<dbReference type="PANTHER" id="PTHR33164">
    <property type="entry name" value="TRANSCRIPTIONAL REGULATOR, MARR FAMILY"/>
    <property type="match status" value="1"/>
</dbReference>
<evidence type="ECO:0000259" key="4">
    <source>
        <dbReference type="PROSITE" id="PS50995"/>
    </source>
</evidence>
<dbReference type="Pfam" id="PF22381">
    <property type="entry name" value="Staph_reg_Sar_Rot"/>
    <property type="match status" value="1"/>
</dbReference>
<dbReference type="GO" id="GO:0003700">
    <property type="term" value="F:DNA-binding transcription factor activity"/>
    <property type="evidence" value="ECO:0007669"/>
    <property type="project" value="InterPro"/>
</dbReference>
<dbReference type="PROSITE" id="PS50995">
    <property type="entry name" value="HTH_MARR_2"/>
    <property type="match status" value="1"/>
</dbReference>
<dbReference type="AlphaFoldDB" id="A0A926I3U7"/>
<evidence type="ECO:0000313" key="6">
    <source>
        <dbReference type="Proteomes" id="UP000653127"/>
    </source>
</evidence>
<dbReference type="SUPFAM" id="SSF46785">
    <property type="entry name" value="Winged helix' DNA-binding domain"/>
    <property type="match status" value="1"/>
</dbReference>
<evidence type="ECO:0000256" key="3">
    <source>
        <dbReference type="ARBA" id="ARBA00023163"/>
    </source>
</evidence>
<evidence type="ECO:0000256" key="1">
    <source>
        <dbReference type="ARBA" id="ARBA00023015"/>
    </source>
</evidence>
<feature type="domain" description="HTH marR-type" evidence="4">
    <location>
        <begin position="9"/>
        <end position="143"/>
    </location>
</feature>
<gene>
    <name evidence="5" type="ORF">H8711_02875</name>
</gene>
<dbReference type="RefSeq" id="WP_249282033.1">
    <property type="nucleotide sequence ID" value="NZ_JACRST010000002.1"/>
</dbReference>
<dbReference type="Proteomes" id="UP000653127">
    <property type="component" value="Unassembled WGS sequence"/>
</dbReference>
<reference evidence="5" key="1">
    <citation type="submission" date="2020-08" db="EMBL/GenBank/DDBJ databases">
        <title>Genome public.</title>
        <authorList>
            <person name="Liu C."/>
            <person name="Sun Q."/>
        </authorList>
    </citation>
    <scope>NUCLEOTIDE SEQUENCE</scope>
    <source>
        <strain evidence="5">NSJ-31</strain>
    </source>
</reference>
<proteinExistence type="predicted"/>
<evidence type="ECO:0000313" key="5">
    <source>
        <dbReference type="EMBL" id="MBC8545883.1"/>
    </source>
</evidence>
<dbReference type="InterPro" id="IPR055166">
    <property type="entry name" value="Transc_reg_Sar_Rot_HTH"/>
</dbReference>
<evidence type="ECO:0000256" key="2">
    <source>
        <dbReference type="ARBA" id="ARBA00023125"/>
    </source>
</evidence>